<evidence type="ECO:0000256" key="4">
    <source>
        <dbReference type="ARBA" id="ARBA00023136"/>
    </source>
</evidence>
<sequence length="455" mass="52538">MRDLFLVMFVVGMLPACFLRPQVGLIMWAWIGYMNPHRLTWSYAYDFRFNYIIAIATLAGIILNKSVRVRIPWNAVTFFWVFFIFWTFVTMQTAFQPNGAYWEFIRFIKIQLMVLVTYVAISERKWIDRLIAVIFFSVAMWAVKGGIFSLMNGGAYRVYGPAKSFIEDNNALALALIMVLPLGRYLQINAKHWYTKVFMLAMMLICALTIVSTYSRGGLLGGLALVFVFWMRGRRRILTAMLIVPVLYGLYNFMPQHWHDRMHSISTFTDEQAIEQDYSVDGRINSWKFAVNLALDRPFMGGGFDTFTYAAFKLYAPSTWVHDAHSIYFEVLAEHGVFGFLLFFFFHFFAFLQGNWVIRHTKQHEDLTWAHDLVGMIQASMAGYYVAGAFLGLAYFDLPYHLISIVVIIRIYVRKVLQARGDLIIDNRGDPLTYRRPAGKASIFQPDNRSLGATA</sequence>
<dbReference type="OrthoDB" id="9772644at2"/>
<feature type="transmembrane region" description="Helical" evidence="5">
    <location>
        <begin position="369"/>
        <end position="387"/>
    </location>
</feature>
<dbReference type="PANTHER" id="PTHR37422:SF13">
    <property type="entry name" value="LIPOPOLYSACCHARIDE BIOSYNTHESIS PROTEIN PA4999-RELATED"/>
    <property type="match status" value="1"/>
</dbReference>
<dbReference type="InterPro" id="IPR051533">
    <property type="entry name" value="WaaL-like"/>
</dbReference>
<keyword evidence="4 5" id="KW-0472">Membrane</keyword>
<name>A0A1Y2K803_9PROT</name>
<dbReference type="Pfam" id="PF19358">
    <property type="entry name" value="DUF5935"/>
    <property type="match status" value="1"/>
</dbReference>
<feature type="domain" description="DUF5935" evidence="7">
    <location>
        <begin position="1"/>
        <end position="186"/>
    </location>
</feature>
<evidence type="ECO:0000313" key="9">
    <source>
        <dbReference type="Proteomes" id="UP000194003"/>
    </source>
</evidence>
<dbReference type="InterPro" id="IPR007016">
    <property type="entry name" value="O-antigen_ligase-rel_domated"/>
</dbReference>
<comment type="subcellular location">
    <subcellularLocation>
        <location evidence="1">Membrane</location>
        <topology evidence="1">Multi-pass membrane protein</topology>
    </subcellularLocation>
</comment>
<dbReference type="Proteomes" id="UP000194003">
    <property type="component" value="Unassembled WGS sequence"/>
</dbReference>
<feature type="domain" description="O-antigen ligase-related" evidence="6">
    <location>
        <begin position="202"/>
        <end position="344"/>
    </location>
</feature>
<feature type="transmembrane region" description="Helical" evidence="5">
    <location>
        <begin position="43"/>
        <end position="63"/>
    </location>
</feature>
<evidence type="ECO:0000256" key="5">
    <source>
        <dbReference type="SAM" id="Phobius"/>
    </source>
</evidence>
<dbReference type="STRING" id="1434232.MAIT1_00261"/>
<protein>
    <submittedName>
        <fullName evidence="8">Putative O-antigen polymerase</fullName>
    </submittedName>
</protein>
<proteinExistence type="predicted"/>
<feature type="transmembrane region" description="Helical" evidence="5">
    <location>
        <begin position="75"/>
        <end position="95"/>
    </location>
</feature>
<keyword evidence="9" id="KW-1185">Reference proteome</keyword>
<evidence type="ECO:0000256" key="2">
    <source>
        <dbReference type="ARBA" id="ARBA00022692"/>
    </source>
</evidence>
<feature type="transmembrane region" description="Helical" evidence="5">
    <location>
        <begin position="337"/>
        <end position="357"/>
    </location>
</feature>
<dbReference type="Pfam" id="PF04932">
    <property type="entry name" value="Wzy_C"/>
    <property type="match status" value="1"/>
</dbReference>
<evidence type="ECO:0000259" key="6">
    <source>
        <dbReference type="Pfam" id="PF04932"/>
    </source>
</evidence>
<comment type="caution">
    <text evidence="8">The sequence shown here is derived from an EMBL/GenBank/DDBJ whole genome shotgun (WGS) entry which is preliminary data.</text>
</comment>
<organism evidence="8 9">
    <name type="scientific">Magnetofaba australis IT-1</name>
    <dbReference type="NCBI Taxonomy" id="1434232"/>
    <lineage>
        <taxon>Bacteria</taxon>
        <taxon>Pseudomonadati</taxon>
        <taxon>Pseudomonadota</taxon>
        <taxon>Magnetococcia</taxon>
        <taxon>Magnetococcales</taxon>
        <taxon>Magnetococcaceae</taxon>
        <taxon>Magnetofaba</taxon>
    </lineage>
</organism>
<dbReference type="RefSeq" id="WP_085440627.1">
    <property type="nucleotide sequence ID" value="NZ_LVJN01000015.1"/>
</dbReference>
<accession>A0A1Y2K803</accession>
<keyword evidence="3 5" id="KW-1133">Transmembrane helix</keyword>
<evidence type="ECO:0000313" key="8">
    <source>
        <dbReference type="EMBL" id="OSM06863.1"/>
    </source>
</evidence>
<keyword evidence="2 5" id="KW-0812">Transmembrane</keyword>
<feature type="transmembrane region" description="Helical" evidence="5">
    <location>
        <begin position="170"/>
        <end position="186"/>
    </location>
</feature>
<feature type="transmembrane region" description="Helical" evidence="5">
    <location>
        <begin position="101"/>
        <end position="121"/>
    </location>
</feature>
<reference evidence="8 9" key="1">
    <citation type="journal article" date="2016" name="BMC Genomics">
        <title>Combined genomic and structural analyses of a cultured magnetotactic bacterium reveals its niche adaptation to a dynamic environment.</title>
        <authorList>
            <person name="Araujo A.C."/>
            <person name="Morillo V."/>
            <person name="Cypriano J."/>
            <person name="Teixeira L.C."/>
            <person name="Leao P."/>
            <person name="Lyra S."/>
            <person name="Almeida L.G."/>
            <person name="Bazylinski D.A."/>
            <person name="Vasconcellos A.T."/>
            <person name="Abreu F."/>
            <person name="Lins U."/>
        </authorList>
    </citation>
    <scope>NUCLEOTIDE SEQUENCE [LARGE SCALE GENOMIC DNA]</scope>
    <source>
        <strain evidence="8 9">IT-1</strain>
    </source>
</reference>
<feature type="transmembrane region" description="Helical" evidence="5">
    <location>
        <begin position="237"/>
        <end position="254"/>
    </location>
</feature>
<dbReference type="PANTHER" id="PTHR37422">
    <property type="entry name" value="TEICHURONIC ACID BIOSYNTHESIS PROTEIN TUAE"/>
    <property type="match status" value="1"/>
</dbReference>
<dbReference type="AlphaFoldDB" id="A0A1Y2K803"/>
<feature type="transmembrane region" description="Helical" evidence="5">
    <location>
        <begin position="130"/>
        <end position="150"/>
    </location>
</feature>
<evidence type="ECO:0000259" key="7">
    <source>
        <dbReference type="Pfam" id="PF19358"/>
    </source>
</evidence>
<gene>
    <name evidence="8" type="ORF">MAIT1_00261</name>
</gene>
<feature type="transmembrane region" description="Helical" evidence="5">
    <location>
        <begin position="193"/>
        <end position="211"/>
    </location>
</feature>
<dbReference type="GO" id="GO:0016020">
    <property type="term" value="C:membrane"/>
    <property type="evidence" value="ECO:0007669"/>
    <property type="project" value="UniProtKB-SubCell"/>
</dbReference>
<dbReference type="InterPro" id="IPR017528">
    <property type="entry name" value="CHP03097O-antigen_lig-rel"/>
</dbReference>
<dbReference type="NCBIfam" id="TIGR03097">
    <property type="entry name" value="PEP_O_lig_1"/>
    <property type="match status" value="1"/>
</dbReference>
<evidence type="ECO:0000256" key="1">
    <source>
        <dbReference type="ARBA" id="ARBA00004141"/>
    </source>
</evidence>
<evidence type="ECO:0000256" key="3">
    <source>
        <dbReference type="ARBA" id="ARBA00022989"/>
    </source>
</evidence>
<dbReference type="InterPro" id="IPR045979">
    <property type="entry name" value="DUF5935"/>
</dbReference>
<dbReference type="EMBL" id="LVJN01000015">
    <property type="protein sequence ID" value="OSM06863.1"/>
    <property type="molecule type" value="Genomic_DNA"/>
</dbReference>